<sequence>MAEGNGDAVVKKEEPESTEGRSPDFQKLIDLGLSEKVAVKLDEIYKTEKLLHADLDERALDALKEFPVDGALTVLKQFMESNLEHVSNKSAYLCGVMKTYRQKSKAQGPAHQSGHGPNEEKIKAILDRTGFSLDVTTGQRKYGGPPPNWEGKQPGSGCEAFVGKIPKELFEDELIPLFEKCGDIWDLRLMMDPMSGQNRGYAFVTFTNEEGAREAVKQLDNYEIKKGKTLKVNISVPNLRLFVGNIPKSKGKEEILEEFGKHTEGLVDVIIYSSPDDKKKNRGFCFLEYETHKAASLAKRRLGSGRVKVWSCDVIVDWADPQEEPDKETMAKVKVLYARNLTSDCTEEKLKEAFEVHGKIERVKKIKDYAFIHFEERENALKAMEALNQTELCGSKIDVSLAKPPSDKKKKEEMLRNREKRMMGMMSQRGFPAFTPGFSGQRGYGRGGGMGGGRPPMGRGDYGKRKFDGGHQNQGEYKRRQPNGNWGTNPIPQQPLHNNGYRGRASHDFYSDSYGEQW</sequence>
<dbReference type="Pfam" id="PF18360">
    <property type="entry name" value="hnRNP_Q_AcD"/>
    <property type="match status" value="1"/>
</dbReference>
<dbReference type="FunFam" id="3.30.70.330:FF:000023">
    <property type="entry name" value="Heterogeneous nuclear ribonucleoprotein q isoform"/>
    <property type="match status" value="1"/>
</dbReference>
<protein>
    <submittedName>
        <fullName evidence="8">Heterogeneous nuclear ribonucleoprotein Q</fullName>
    </submittedName>
</protein>
<dbReference type="CDD" id="cd12250">
    <property type="entry name" value="RRM2_hnRNPR_like"/>
    <property type="match status" value="1"/>
</dbReference>
<dbReference type="InterPro" id="IPR000504">
    <property type="entry name" value="RRM_dom"/>
</dbReference>
<keyword evidence="8" id="KW-0687">Ribonucleoprotein</keyword>
<dbReference type="GO" id="GO:1990904">
    <property type="term" value="C:ribonucleoprotein complex"/>
    <property type="evidence" value="ECO:0007669"/>
    <property type="project" value="UniProtKB-KW"/>
</dbReference>
<gene>
    <name evidence="8" type="primary">SYNCRIP_0</name>
    <name evidence="9" type="synonym">SYNCRIP_1</name>
    <name evidence="8" type="ORF">FJT64_008680</name>
    <name evidence="9" type="ORF">FJT64_019467</name>
</gene>
<dbReference type="SUPFAM" id="SSF54928">
    <property type="entry name" value="RNA-binding domain, RBD"/>
    <property type="match status" value="3"/>
</dbReference>
<name>A0A6A4VHV4_AMPAM</name>
<dbReference type="AlphaFoldDB" id="A0A6A4VHV4"/>
<dbReference type="PROSITE" id="PS50102">
    <property type="entry name" value="RRM"/>
    <property type="match status" value="3"/>
</dbReference>
<keyword evidence="2" id="KW-0963">Cytoplasm</keyword>
<accession>A0A6A4VHV4</accession>
<evidence type="ECO:0000313" key="8">
    <source>
        <dbReference type="EMBL" id="KAF0293575.1"/>
    </source>
</evidence>
<dbReference type="SMART" id="SM00360">
    <property type="entry name" value="RRM"/>
    <property type="match status" value="3"/>
</dbReference>
<dbReference type="FunFam" id="3.30.70.330:FF:000024">
    <property type="entry name" value="Heterogeneous nuclear ribonucleoprotein q isoform"/>
    <property type="match status" value="1"/>
</dbReference>
<dbReference type="OrthoDB" id="3800936at2759"/>
<dbReference type="Gene3D" id="3.30.70.330">
    <property type="match status" value="3"/>
</dbReference>
<dbReference type="InterPro" id="IPR035979">
    <property type="entry name" value="RBD_domain_sf"/>
</dbReference>
<comment type="caution">
    <text evidence="8">The sequence shown here is derived from an EMBL/GenBank/DDBJ whole genome shotgun (WGS) entry which is preliminary data.</text>
</comment>
<dbReference type="CDD" id="cd12251">
    <property type="entry name" value="RRM3_hnRNPR_like"/>
    <property type="match status" value="1"/>
</dbReference>
<feature type="compositionally biased region" description="Polar residues" evidence="6">
    <location>
        <begin position="482"/>
        <end position="497"/>
    </location>
</feature>
<feature type="compositionally biased region" description="Basic and acidic residues" evidence="6">
    <location>
        <begin position="9"/>
        <end position="24"/>
    </location>
</feature>
<organism evidence="8 10">
    <name type="scientific">Amphibalanus amphitrite</name>
    <name type="common">Striped barnacle</name>
    <name type="synonym">Balanus amphitrite</name>
    <dbReference type="NCBI Taxonomy" id="1232801"/>
    <lineage>
        <taxon>Eukaryota</taxon>
        <taxon>Metazoa</taxon>
        <taxon>Ecdysozoa</taxon>
        <taxon>Arthropoda</taxon>
        <taxon>Crustacea</taxon>
        <taxon>Multicrustacea</taxon>
        <taxon>Cirripedia</taxon>
        <taxon>Thoracica</taxon>
        <taxon>Thoracicalcarea</taxon>
        <taxon>Balanomorpha</taxon>
        <taxon>Balanoidea</taxon>
        <taxon>Balanidae</taxon>
        <taxon>Amphibalaninae</taxon>
        <taxon>Amphibalanus</taxon>
    </lineage>
</organism>
<dbReference type="Proteomes" id="UP000440578">
    <property type="component" value="Unassembled WGS sequence"/>
</dbReference>
<evidence type="ECO:0000313" key="10">
    <source>
        <dbReference type="Proteomes" id="UP000440578"/>
    </source>
</evidence>
<dbReference type="PANTHER" id="PTHR21245">
    <property type="entry name" value="HETEROGENEOUS NUCLEAR RIBONUCLEOPROTEIN"/>
    <property type="match status" value="1"/>
</dbReference>
<comment type="subcellular location">
    <subcellularLocation>
        <location evidence="1">Cytoplasm</location>
    </subcellularLocation>
</comment>
<dbReference type="EMBL" id="VIIS01000404">
    <property type="protein sequence ID" value="KAF0309430.1"/>
    <property type="molecule type" value="Genomic_DNA"/>
</dbReference>
<dbReference type="FunFam" id="3.30.70.330:FF:000213">
    <property type="entry name" value="Uncharacterized protein, isoform R"/>
    <property type="match status" value="1"/>
</dbReference>
<dbReference type="GO" id="GO:0003723">
    <property type="term" value="F:RNA binding"/>
    <property type="evidence" value="ECO:0007669"/>
    <property type="project" value="UniProtKB-UniRule"/>
</dbReference>
<evidence type="ECO:0000313" key="9">
    <source>
        <dbReference type="EMBL" id="KAF0309430.1"/>
    </source>
</evidence>
<reference evidence="8 10" key="1">
    <citation type="submission" date="2019-07" db="EMBL/GenBank/DDBJ databases">
        <title>Draft genome assembly of a fouling barnacle, Amphibalanus amphitrite (Darwin, 1854): The first reference genome for Thecostraca.</title>
        <authorList>
            <person name="Kim W."/>
        </authorList>
    </citation>
    <scope>NUCLEOTIDE SEQUENCE [LARGE SCALE GENOMIC DNA]</scope>
    <source>
        <strain evidence="8">SNU_AA5</strain>
        <tissue evidence="8">Soma without cirri and trophi</tissue>
    </source>
</reference>
<dbReference type="NCBIfam" id="TIGR01648">
    <property type="entry name" value="hnRNP-R-Q"/>
    <property type="match status" value="1"/>
</dbReference>
<dbReference type="InterPro" id="IPR012677">
    <property type="entry name" value="Nucleotide-bd_a/b_plait_sf"/>
</dbReference>
<keyword evidence="10" id="KW-1185">Reference proteome</keyword>
<feature type="domain" description="RRM" evidence="7">
    <location>
        <begin position="334"/>
        <end position="404"/>
    </location>
</feature>
<feature type="region of interest" description="Disordered" evidence="6">
    <location>
        <begin position="1"/>
        <end position="25"/>
    </location>
</feature>
<evidence type="ECO:0000256" key="5">
    <source>
        <dbReference type="PROSITE-ProRule" id="PRU00176"/>
    </source>
</evidence>
<dbReference type="GO" id="GO:0005737">
    <property type="term" value="C:cytoplasm"/>
    <property type="evidence" value="ECO:0007669"/>
    <property type="project" value="UniProtKB-SubCell"/>
</dbReference>
<evidence type="ECO:0000256" key="4">
    <source>
        <dbReference type="ARBA" id="ARBA00022884"/>
    </source>
</evidence>
<feature type="domain" description="RRM" evidence="7">
    <location>
        <begin position="158"/>
        <end position="237"/>
    </location>
</feature>
<dbReference type="Pfam" id="PF00076">
    <property type="entry name" value="RRM_1"/>
    <property type="match status" value="3"/>
</dbReference>
<dbReference type="EMBL" id="VIIS01001739">
    <property type="protein sequence ID" value="KAF0293575.1"/>
    <property type="molecule type" value="Genomic_DNA"/>
</dbReference>
<evidence type="ECO:0000256" key="2">
    <source>
        <dbReference type="ARBA" id="ARBA00022490"/>
    </source>
</evidence>
<evidence type="ECO:0000256" key="1">
    <source>
        <dbReference type="ARBA" id="ARBA00004496"/>
    </source>
</evidence>
<dbReference type="InterPro" id="IPR006535">
    <property type="entry name" value="HnRNP_R/Q_splicing_fac"/>
</dbReference>
<feature type="domain" description="RRM" evidence="7">
    <location>
        <begin position="239"/>
        <end position="321"/>
    </location>
</feature>
<dbReference type="InterPro" id="IPR041337">
    <property type="entry name" value="hnRNP_Q_AcD"/>
</dbReference>
<dbReference type="CDD" id="cd12249">
    <property type="entry name" value="RRM1_hnRNPR_like"/>
    <property type="match status" value="1"/>
</dbReference>
<evidence type="ECO:0000256" key="6">
    <source>
        <dbReference type="SAM" id="MobiDB-lite"/>
    </source>
</evidence>
<feature type="region of interest" description="Disordered" evidence="6">
    <location>
        <begin position="447"/>
        <end position="518"/>
    </location>
</feature>
<evidence type="ECO:0000256" key="3">
    <source>
        <dbReference type="ARBA" id="ARBA00022737"/>
    </source>
</evidence>
<keyword evidence="3" id="KW-0677">Repeat</keyword>
<proteinExistence type="predicted"/>
<keyword evidence="4 5" id="KW-0694">RNA-binding</keyword>
<evidence type="ECO:0000259" key="7">
    <source>
        <dbReference type="PROSITE" id="PS50102"/>
    </source>
</evidence>